<gene>
    <name evidence="16" type="ORF">Q5P01_021781</name>
</gene>
<dbReference type="SUPFAM" id="SSF69989">
    <property type="entry name" value="C-terminal domain of PLC-beta"/>
    <property type="match status" value="1"/>
</dbReference>
<protein>
    <recommendedName>
        <fullName evidence="9">1-phosphatidylinositol 4,5-bisphosphate phosphodiesterase</fullName>
        <ecNumber evidence="9">3.1.4.11</ecNumber>
    </recommendedName>
</protein>
<evidence type="ECO:0000256" key="7">
    <source>
        <dbReference type="ARBA" id="ARBA00023674"/>
    </source>
</evidence>
<dbReference type="GO" id="GO:0005516">
    <property type="term" value="F:calmodulin binding"/>
    <property type="evidence" value="ECO:0007669"/>
    <property type="project" value="TreeGrafter"/>
</dbReference>
<accession>A0AA88LUU5</accession>
<evidence type="ECO:0000256" key="9">
    <source>
        <dbReference type="PIRNR" id="PIRNR000956"/>
    </source>
</evidence>
<keyword evidence="3 11" id="KW-0106">Calcium</keyword>
<comment type="cofactor">
    <cofactor evidence="11">
        <name>Ca(2+)</name>
        <dbReference type="ChEBI" id="CHEBI:29108"/>
    </cofactor>
    <text evidence="11">Binds 1 Ca(2+) ion per subunit.</text>
</comment>
<dbReference type="CDD" id="cd08591">
    <property type="entry name" value="PI-PLCc_beta"/>
    <property type="match status" value="1"/>
</dbReference>
<dbReference type="SUPFAM" id="SSF51695">
    <property type="entry name" value="PLC-like phosphodiesterases"/>
    <property type="match status" value="1"/>
</dbReference>
<organism evidence="16 17">
    <name type="scientific">Channa striata</name>
    <name type="common">Snakehead murrel</name>
    <name type="synonym">Ophicephalus striatus</name>
    <dbReference type="NCBI Taxonomy" id="64152"/>
    <lineage>
        <taxon>Eukaryota</taxon>
        <taxon>Metazoa</taxon>
        <taxon>Chordata</taxon>
        <taxon>Craniata</taxon>
        <taxon>Vertebrata</taxon>
        <taxon>Euteleostomi</taxon>
        <taxon>Actinopterygii</taxon>
        <taxon>Neopterygii</taxon>
        <taxon>Teleostei</taxon>
        <taxon>Neoteleostei</taxon>
        <taxon>Acanthomorphata</taxon>
        <taxon>Anabantaria</taxon>
        <taxon>Anabantiformes</taxon>
        <taxon>Channoidei</taxon>
        <taxon>Channidae</taxon>
        <taxon>Channa</taxon>
    </lineage>
</organism>
<feature type="region of interest" description="Disordered" evidence="13">
    <location>
        <begin position="465"/>
        <end position="521"/>
    </location>
</feature>
<keyword evidence="4 9" id="KW-0442">Lipid degradation</keyword>
<dbReference type="AlphaFoldDB" id="A0AA88LUU5"/>
<feature type="region of interest" description="Disordered" evidence="13">
    <location>
        <begin position="1145"/>
        <end position="1169"/>
    </location>
</feature>
<dbReference type="InterPro" id="IPR017946">
    <property type="entry name" value="PLC-like_Pdiesterase_TIM-brl"/>
</dbReference>
<dbReference type="PIRSF" id="PIRSF000956">
    <property type="entry name" value="PLC-beta"/>
    <property type="match status" value="1"/>
</dbReference>
<feature type="active site" evidence="10">
    <location>
        <position position="331"/>
    </location>
</feature>
<dbReference type="GO" id="GO:0016607">
    <property type="term" value="C:nuclear speck"/>
    <property type="evidence" value="ECO:0007669"/>
    <property type="project" value="TreeGrafter"/>
</dbReference>
<dbReference type="PROSITE" id="PS50007">
    <property type="entry name" value="PIPLC_X_DOMAIN"/>
    <property type="match status" value="1"/>
</dbReference>
<dbReference type="Gene3D" id="1.10.238.10">
    <property type="entry name" value="EF-hand"/>
    <property type="match status" value="1"/>
</dbReference>
<dbReference type="InterPro" id="IPR042531">
    <property type="entry name" value="PLC-beta_C_sf"/>
</dbReference>
<dbReference type="Pfam" id="PF00387">
    <property type="entry name" value="PI-PLC-Y"/>
    <property type="match status" value="1"/>
</dbReference>
<proteinExistence type="predicted"/>
<evidence type="ECO:0000256" key="3">
    <source>
        <dbReference type="ARBA" id="ARBA00022837"/>
    </source>
</evidence>
<dbReference type="GO" id="GO:0051209">
    <property type="term" value="P:release of sequestered calcium ion into cytosol"/>
    <property type="evidence" value="ECO:0007669"/>
    <property type="project" value="TreeGrafter"/>
</dbReference>
<evidence type="ECO:0000256" key="6">
    <source>
        <dbReference type="ARBA" id="ARBA00023224"/>
    </source>
</evidence>
<dbReference type="InterPro" id="IPR014815">
    <property type="entry name" value="PLC-beta_C"/>
</dbReference>
<dbReference type="SMART" id="SM00148">
    <property type="entry name" value="PLCXc"/>
    <property type="match status" value="1"/>
</dbReference>
<feature type="compositionally biased region" description="Acidic residues" evidence="13">
    <location>
        <begin position="502"/>
        <end position="515"/>
    </location>
</feature>
<feature type="coiled-coil region" evidence="12">
    <location>
        <begin position="920"/>
        <end position="947"/>
    </location>
</feature>
<feature type="domain" description="PI-PLC Y-box" evidence="15">
    <location>
        <begin position="532"/>
        <end position="648"/>
    </location>
</feature>
<evidence type="ECO:0000313" key="16">
    <source>
        <dbReference type="EMBL" id="KAK2824606.1"/>
    </source>
</evidence>
<evidence type="ECO:0000256" key="5">
    <source>
        <dbReference type="ARBA" id="ARBA00023098"/>
    </source>
</evidence>
<evidence type="ECO:0000256" key="2">
    <source>
        <dbReference type="ARBA" id="ARBA00022801"/>
    </source>
</evidence>
<feature type="binding site" evidence="11">
    <location>
        <position position="361"/>
    </location>
    <ligand>
        <name>Ca(2+)</name>
        <dbReference type="ChEBI" id="CHEBI:29108"/>
    </ligand>
</feature>
<dbReference type="InterPro" id="IPR000008">
    <property type="entry name" value="C2_dom"/>
</dbReference>
<evidence type="ECO:0000259" key="14">
    <source>
        <dbReference type="PROSITE" id="PS50004"/>
    </source>
</evidence>
<dbReference type="GO" id="GO:0046488">
    <property type="term" value="P:phosphatidylinositol metabolic process"/>
    <property type="evidence" value="ECO:0007669"/>
    <property type="project" value="TreeGrafter"/>
</dbReference>
<dbReference type="GO" id="GO:0005737">
    <property type="term" value="C:cytoplasm"/>
    <property type="evidence" value="ECO:0007669"/>
    <property type="project" value="TreeGrafter"/>
</dbReference>
<sequence>MASAQPGVHALKLQPPSISHTLRNGSNFIKWDEDLSTVSPVTLHVDPHGFYLYWTDQNKDTELLDLTLVKDVRTGRSTKTPKEAKLRELLDVGNLVGRLENRMVTVVTASDLVNVNQLNFIATQEDEAKVWCEELFSLSSNLLSHNLSRDHSLLKAYVRLTLQPNAEGRIPVKNIVRLFSSDRKRVENALENCRLPYGRGDSIKLEDFTLEVYRSFLDSLCPRPELSNIFKLQGADNGTLSVDQMTEFINNKQRDPRLNEILYPPLRPAQTRALMERYQQDREQLKEGFISVQAFSSYLSSEENRVIPPEKLDQSEDMSFPLSHYFINSSHNTYLTAGQLAGSSSVEMYRQVLLAGCRCVELDVWKGRTAEEEPVITHGFTMTSEICFKEVIEAIAECAFKTSPFPVILSFENHVDSLKQQAKMAEYCQSIFGEALLIDPLDKYPLEAGVPLPSPQELMGKILIKNKKSHKPSNTTDTKRLTDQPANQSNEPVSPSNNTGEMEAESEEDDDDEDDDGKKGAAEREAIATEEMSTLVNYVQPTKFNSFEASKKAARCYHMSSFVETKALEHLTKSPVEFVEYNKYQLSRIYPKGTRVDSSNFMPQLFWNAGCQLVALNYQTIDLSMQLNLFMFEYNGRSGYRLKPEFMRRQDKHFDPFTENTVDGIVANTLSVKVISGQFLTERRVGVYVEVEMFGLPVDTRRKALKTKTSQNNNAINPVWDEEPIVFKKVILPTLASLRIAAFEEGGKFIGHRIIPVSAIRPGYRYIGLRNEKNQSLVLPAVFAYIEVKDYVPDTFADVIEALSNPIRYVNLLEQRSKQLAALTLEDGEEDMQTEDETDNCAERKNDLKSAPLENGLSPASGPAGHTPVATTPKASAANQQAATTDAAKPATKNEDLVQIVLIDVPVCTMESLQQSKVYQKEQRRQFKELKELVRRHQKKTSELLREFNNKYKKTARQCSKSRASRSDGEKDERLQQLRDEQQQQLLALRQEQYYSQKYLQREHIKMLTERLSNLAEESHNTQMKKLKDICEKEKKELKRLMDRRRTEKINQAKTKEKHLAEEEKIEINKSYVNEVVQNIKRVSRHKEPGLRRLRPKRQDHLVEQHNELLQEIQDQKPKLQGAVEAEFQEKFQRLPGEIRDFLQDRKTEVRGHSKSRPSTPHETLSEED</sequence>
<feature type="binding site" evidence="11">
    <location>
        <position position="363"/>
    </location>
    <ligand>
        <name>Ca(2+)</name>
        <dbReference type="ChEBI" id="CHEBI:29108"/>
    </ligand>
</feature>
<evidence type="ECO:0000256" key="10">
    <source>
        <dbReference type="PIRSR" id="PIRSR000956-1"/>
    </source>
</evidence>
<dbReference type="Pfam" id="PF08703">
    <property type="entry name" value="PLC-beta_C"/>
    <property type="match status" value="1"/>
</dbReference>
<dbReference type="PANTHER" id="PTHR10336:SF12">
    <property type="entry name" value="1-PHOSPHATIDYLINOSITOL 4,5-BISPHOSPHATE PHOSPHODIESTERASE BETA-1"/>
    <property type="match status" value="1"/>
</dbReference>
<dbReference type="EMBL" id="JAUPFM010000017">
    <property type="protein sequence ID" value="KAK2824606.1"/>
    <property type="molecule type" value="Genomic_DNA"/>
</dbReference>
<feature type="compositionally biased region" description="Acidic residues" evidence="13">
    <location>
        <begin position="826"/>
        <end position="840"/>
    </location>
</feature>
<evidence type="ECO:0000256" key="1">
    <source>
        <dbReference type="ARBA" id="ARBA00022553"/>
    </source>
</evidence>
<dbReference type="SMART" id="SM00149">
    <property type="entry name" value="PLCYc"/>
    <property type="match status" value="1"/>
</dbReference>
<feature type="compositionally biased region" description="Polar residues" evidence="13">
    <location>
        <begin position="484"/>
        <end position="499"/>
    </location>
</feature>
<dbReference type="PROSITE" id="PS50004">
    <property type="entry name" value="C2"/>
    <property type="match status" value="1"/>
</dbReference>
<evidence type="ECO:0000256" key="8">
    <source>
        <dbReference type="ARBA" id="ARBA00023726"/>
    </source>
</evidence>
<evidence type="ECO:0000256" key="4">
    <source>
        <dbReference type="ARBA" id="ARBA00022963"/>
    </source>
</evidence>
<evidence type="ECO:0000256" key="12">
    <source>
        <dbReference type="SAM" id="Coils"/>
    </source>
</evidence>
<evidence type="ECO:0000259" key="15">
    <source>
        <dbReference type="PROSITE" id="PS50008"/>
    </source>
</evidence>
<dbReference type="Pfam" id="PF17787">
    <property type="entry name" value="PH_14"/>
    <property type="match status" value="1"/>
</dbReference>
<dbReference type="InterPro" id="IPR001711">
    <property type="entry name" value="PLipase_C_Pinositol-sp_Y"/>
</dbReference>
<comment type="caution">
    <text evidence="16">The sequence shown here is derived from an EMBL/GenBank/DDBJ whole genome shotgun (WGS) entry which is preliminary data.</text>
</comment>
<keyword evidence="11" id="KW-0479">Metal-binding</keyword>
<dbReference type="InterPro" id="IPR001192">
    <property type="entry name" value="PI-PLC_fam"/>
</dbReference>
<keyword evidence="12" id="KW-0175">Coiled coil</keyword>
<dbReference type="InterPro" id="IPR011992">
    <property type="entry name" value="EF-hand-dom_pair"/>
</dbReference>
<dbReference type="Pfam" id="PF00388">
    <property type="entry name" value="PI-PLC-X"/>
    <property type="match status" value="1"/>
</dbReference>
<dbReference type="Gene3D" id="1.20.1230.10">
    <property type="entry name" value="Phospholipase C beta, distal C-terminal domain"/>
    <property type="match status" value="1"/>
</dbReference>
<keyword evidence="17" id="KW-1185">Reference proteome</keyword>
<feature type="active site" evidence="10">
    <location>
        <position position="378"/>
    </location>
</feature>
<comment type="catalytic activity">
    <reaction evidence="8">
        <text>a 1,2-diacyl-sn-glycero-3-phospho-(1D-myo-inositol) + H2O = 1D-myo-inositol 1-phosphate + a 1,2-diacyl-sn-glycerol + H(+)</text>
        <dbReference type="Rhea" id="RHEA:43484"/>
        <dbReference type="ChEBI" id="CHEBI:15377"/>
        <dbReference type="ChEBI" id="CHEBI:15378"/>
        <dbReference type="ChEBI" id="CHEBI:17815"/>
        <dbReference type="ChEBI" id="CHEBI:57880"/>
        <dbReference type="ChEBI" id="CHEBI:58433"/>
    </reaction>
    <physiologicalReaction direction="left-to-right" evidence="8">
        <dbReference type="Rhea" id="RHEA:43485"/>
    </physiologicalReaction>
</comment>
<keyword evidence="6 9" id="KW-0807">Transducer</keyword>
<dbReference type="Pfam" id="PF00168">
    <property type="entry name" value="C2"/>
    <property type="match status" value="1"/>
</dbReference>
<dbReference type="PANTHER" id="PTHR10336">
    <property type="entry name" value="PHOSPHOINOSITIDE-SPECIFIC PHOSPHOLIPASE C FAMILY PROTEIN"/>
    <property type="match status" value="1"/>
</dbReference>
<dbReference type="FunFam" id="3.20.20.190:FF:000039">
    <property type="entry name" value="Phosphoinositide phospholipase C"/>
    <property type="match status" value="1"/>
</dbReference>
<dbReference type="Pfam" id="PF22631">
    <property type="entry name" value="PLCB1-4-like_EFh"/>
    <property type="match status" value="1"/>
</dbReference>
<feature type="region of interest" description="Disordered" evidence="13">
    <location>
        <begin position="825"/>
        <end position="890"/>
    </location>
</feature>
<dbReference type="GO" id="GO:0004435">
    <property type="term" value="F:phosphatidylinositol-4,5-bisphosphate phospholipase C activity"/>
    <property type="evidence" value="ECO:0007669"/>
    <property type="project" value="UniProtKB-UniRule"/>
</dbReference>
<dbReference type="Gene3D" id="2.60.40.150">
    <property type="entry name" value="C2 domain"/>
    <property type="match status" value="1"/>
</dbReference>
<dbReference type="CDD" id="cd00275">
    <property type="entry name" value="C2_PLC_like"/>
    <property type="match status" value="1"/>
</dbReference>
<feature type="binding site" evidence="11">
    <location>
        <position position="412"/>
    </location>
    <ligand>
        <name>Ca(2+)</name>
        <dbReference type="ChEBI" id="CHEBI:29108"/>
    </ligand>
</feature>
<keyword evidence="1" id="KW-0597">Phosphoprotein</keyword>
<dbReference type="InterPro" id="IPR000909">
    <property type="entry name" value="PLipase_C_PInositol-sp_X_dom"/>
</dbReference>
<keyword evidence="2 9" id="KW-0378">Hydrolase</keyword>
<dbReference type="CDD" id="cd13361">
    <property type="entry name" value="PH_PLC_beta"/>
    <property type="match status" value="1"/>
</dbReference>
<dbReference type="SUPFAM" id="SSF50729">
    <property type="entry name" value="PH domain-like"/>
    <property type="match status" value="1"/>
</dbReference>
<dbReference type="GO" id="GO:0007186">
    <property type="term" value="P:G protein-coupled receptor signaling pathway"/>
    <property type="evidence" value="ECO:0007669"/>
    <property type="project" value="TreeGrafter"/>
</dbReference>
<evidence type="ECO:0000256" key="11">
    <source>
        <dbReference type="PIRSR" id="PIRSR000956-2"/>
    </source>
</evidence>
<keyword evidence="5 9" id="KW-0443">Lipid metabolism</keyword>
<reference evidence="16" key="1">
    <citation type="submission" date="2023-07" db="EMBL/GenBank/DDBJ databases">
        <title>Chromosome-level Genome Assembly of Striped Snakehead (Channa striata).</title>
        <authorList>
            <person name="Liu H."/>
        </authorList>
    </citation>
    <scope>NUCLEOTIDE SEQUENCE</scope>
    <source>
        <strain evidence="16">Gz</strain>
        <tissue evidence="16">Muscle</tissue>
    </source>
</reference>
<dbReference type="EC" id="3.1.4.11" evidence="9"/>
<dbReference type="PROSITE" id="PS50008">
    <property type="entry name" value="PIPLC_Y_DOMAIN"/>
    <property type="match status" value="1"/>
</dbReference>
<feature type="domain" description="C2" evidence="14">
    <location>
        <begin position="651"/>
        <end position="777"/>
    </location>
</feature>
<dbReference type="GO" id="GO:0007613">
    <property type="term" value="P:memory"/>
    <property type="evidence" value="ECO:0007669"/>
    <property type="project" value="TreeGrafter"/>
</dbReference>
<dbReference type="PRINTS" id="PR00390">
    <property type="entry name" value="PHPHLIPASEC"/>
</dbReference>
<dbReference type="GO" id="GO:0005509">
    <property type="term" value="F:calcium ion binding"/>
    <property type="evidence" value="ECO:0007669"/>
    <property type="project" value="UniProtKB-UniRule"/>
</dbReference>
<dbReference type="Gene3D" id="2.30.29.240">
    <property type="match status" value="1"/>
</dbReference>
<dbReference type="Gene3D" id="3.20.20.190">
    <property type="entry name" value="Phosphatidylinositol (PI) phosphodiesterase"/>
    <property type="match status" value="1"/>
</dbReference>
<dbReference type="Proteomes" id="UP001187415">
    <property type="component" value="Unassembled WGS sequence"/>
</dbReference>
<feature type="compositionally biased region" description="Low complexity" evidence="13">
    <location>
        <begin position="875"/>
        <end position="890"/>
    </location>
</feature>
<evidence type="ECO:0000313" key="17">
    <source>
        <dbReference type="Proteomes" id="UP001187415"/>
    </source>
</evidence>
<dbReference type="GO" id="GO:0048015">
    <property type="term" value="P:phosphatidylinositol-mediated signaling"/>
    <property type="evidence" value="ECO:0007669"/>
    <property type="project" value="TreeGrafter"/>
</dbReference>
<dbReference type="InterPro" id="IPR053945">
    <property type="entry name" value="PLCB1-4-like_EFh"/>
</dbReference>
<dbReference type="InterPro" id="IPR035892">
    <property type="entry name" value="C2_domain_sf"/>
</dbReference>
<dbReference type="SUPFAM" id="SSF49562">
    <property type="entry name" value="C2 domain (Calcium/lipid-binding domain, CaLB)"/>
    <property type="match status" value="1"/>
</dbReference>
<dbReference type="InterPro" id="IPR016280">
    <property type="entry name" value="PLC-beta"/>
</dbReference>
<dbReference type="SMART" id="SM00239">
    <property type="entry name" value="C2"/>
    <property type="match status" value="1"/>
</dbReference>
<evidence type="ECO:0000256" key="13">
    <source>
        <dbReference type="SAM" id="MobiDB-lite"/>
    </source>
</evidence>
<dbReference type="FunFam" id="2.60.40.150:FF:000008">
    <property type="entry name" value="1-phosphatidylinositol 4,5-bisphosphate phosphodiesterase"/>
    <property type="match status" value="1"/>
</dbReference>
<name>A0AA88LUU5_CHASR</name>
<dbReference type="SUPFAM" id="SSF47473">
    <property type="entry name" value="EF-hand"/>
    <property type="match status" value="1"/>
</dbReference>
<feature type="region of interest" description="Disordered" evidence="13">
    <location>
        <begin position="953"/>
        <end position="975"/>
    </location>
</feature>
<feature type="compositionally biased region" description="Basic and acidic residues" evidence="13">
    <location>
        <begin position="965"/>
        <end position="975"/>
    </location>
</feature>
<feature type="binding site" evidence="11">
    <location>
        <position position="332"/>
    </location>
    <ligand>
        <name>Ca(2+)</name>
        <dbReference type="ChEBI" id="CHEBI:29108"/>
    </ligand>
</feature>
<comment type="catalytic activity">
    <reaction evidence="7">
        <text>a 1,2-diacyl-sn-glycero-3-phospho-(1D-myo-inositol-4,5-bisphosphate) + H2O = 1D-myo-inositol 1,4,5-trisphosphate + a 1,2-diacyl-sn-glycerol + H(+)</text>
        <dbReference type="Rhea" id="RHEA:33179"/>
        <dbReference type="ChEBI" id="CHEBI:15377"/>
        <dbReference type="ChEBI" id="CHEBI:15378"/>
        <dbReference type="ChEBI" id="CHEBI:17815"/>
        <dbReference type="ChEBI" id="CHEBI:58456"/>
        <dbReference type="ChEBI" id="CHEBI:203600"/>
        <dbReference type="EC" id="3.1.4.11"/>
    </reaction>
    <physiologicalReaction direction="left-to-right" evidence="7">
        <dbReference type="Rhea" id="RHEA:33180"/>
    </physiologicalReaction>
</comment>
<dbReference type="GO" id="GO:0016042">
    <property type="term" value="P:lipid catabolic process"/>
    <property type="evidence" value="ECO:0007669"/>
    <property type="project" value="UniProtKB-KW"/>
</dbReference>
<dbReference type="InterPro" id="IPR037862">
    <property type="entry name" value="PLC-beta_PH"/>
</dbReference>